<reference evidence="3 4" key="1">
    <citation type="submission" date="2014-12" db="EMBL/GenBank/DDBJ databases">
        <title>Draft genome sequence of Cohnella kolymensis strain B-2846.</title>
        <authorList>
            <person name="Karlyshev A.V."/>
            <person name="Kudryashova E.B."/>
        </authorList>
    </citation>
    <scope>NUCLEOTIDE SEQUENCE [LARGE SCALE GENOMIC DNA]</scope>
    <source>
        <strain evidence="3 4">VKM B-2846</strain>
    </source>
</reference>
<proteinExistence type="predicted"/>
<keyword evidence="1" id="KW-0812">Transmembrane</keyword>
<feature type="transmembrane region" description="Helical" evidence="1">
    <location>
        <begin position="56"/>
        <end position="84"/>
    </location>
</feature>
<accession>A0ABR5A8J3</accession>
<sequence length="123" mass="13847">MIMIICSILIAIRGLHDASADGKGPAAEHAEAEIDSDDDNVLEKEIISKKQINQRIMLFIGAVLLFAILMNYLNFLIVSFLFLLVSMILLSRQKMIVSLIVSVIFSVIFYYVFAHVFHIVFPS</sequence>
<feature type="transmembrane region" description="Helical" evidence="1">
    <location>
        <begin position="96"/>
        <end position="121"/>
    </location>
</feature>
<evidence type="ECO:0000256" key="1">
    <source>
        <dbReference type="SAM" id="Phobius"/>
    </source>
</evidence>
<gene>
    <name evidence="3" type="ORF">SD71_01125</name>
</gene>
<feature type="domain" description="DUF1468" evidence="2">
    <location>
        <begin position="2"/>
        <end position="122"/>
    </location>
</feature>
<evidence type="ECO:0000313" key="4">
    <source>
        <dbReference type="Proteomes" id="UP000054526"/>
    </source>
</evidence>
<dbReference type="EMBL" id="JXAL01000001">
    <property type="protein sequence ID" value="KIL37322.1"/>
    <property type="molecule type" value="Genomic_DNA"/>
</dbReference>
<comment type="caution">
    <text evidence="3">The sequence shown here is derived from an EMBL/GenBank/DDBJ whole genome shotgun (WGS) entry which is preliminary data.</text>
</comment>
<protein>
    <recommendedName>
        <fullName evidence="2">DUF1468 domain-containing protein</fullName>
    </recommendedName>
</protein>
<dbReference type="InterPro" id="IPR009936">
    <property type="entry name" value="DUF1468"/>
</dbReference>
<name>A0ABR5A8J3_9BACL</name>
<evidence type="ECO:0000313" key="3">
    <source>
        <dbReference type="EMBL" id="KIL37322.1"/>
    </source>
</evidence>
<keyword evidence="4" id="KW-1185">Reference proteome</keyword>
<evidence type="ECO:0000259" key="2">
    <source>
        <dbReference type="Pfam" id="PF07331"/>
    </source>
</evidence>
<keyword evidence="1" id="KW-1133">Transmembrane helix</keyword>
<organism evidence="3 4">
    <name type="scientific">Cohnella kolymensis</name>
    <dbReference type="NCBI Taxonomy" id="1590652"/>
    <lineage>
        <taxon>Bacteria</taxon>
        <taxon>Bacillati</taxon>
        <taxon>Bacillota</taxon>
        <taxon>Bacilli</taxon>
        <taxon>Bacillales</taxon>
        <taxon>Paenibacillaceae</taxon>
        <taxon>Cohnella</taxon>
    </lineage>
</organism>
<dbReference type="Pfam" id="PF07331">
    <property type="entry name" value="TctB"/>
    <property type="match status" value="1"/>
</dbReference>
<keyword evidence="1" id="KW-0472">Membrane</keyword>
<dbReference type="Proteomes" id="UP000054526">
    <property type="component" value="Unassembled WGS sequence"/>
</dbReference>